<dbReference type="AlphaFoldDB" id="A0A1K2INE7"/>
<proteinExistence type="predicted"/>
<reference evidence="2" key="1">
    <citation type="submission" date="2016-10" db="EMBL/GenBank/DDBJ databases">
        <authorList>
            <person name="Varghese N."/>
            <person name="Submissions S."/>
        </authorList>
    </citation>
    <scope>NUCLEOTIDE SEQUENCE [LARGE SCALE GENOMIC DNA]</scope>
    <source>
        <strain evidence="2">SUR2</strain>
    </source>
</reference>
<name>A0A1K2INE7_9FLAO</name>
<dbReference type="Gene3D" id="2.60.40.3330">
    <property type="match status" value="1"/>
</dbReference>
<keyword evidence="2" id="KW-1185">Reference proteome</keyword>
<evidence type="ECO:0000313" key="1">
    <source>
        <dbReference type="EMBL" id="SFZ93786.1"/>
    </source>
</evidence>
<organism evidence="1 2">
    <name type="scientific">Chryseobacterium limigenitum</name>
    <dbReference type="NCBI Taxonomy" id="1612149"/>
    <lineage>
        <taxon>Bacteria</taxon>
        <taxon>Pseudomonadati</taxon>
        <taxon>Bacteroidota</taxon>
        <taxon>Flavobacteriia</taxon>
        <taxon>Flavobacteriales</taxon>
        <taxon>Weeksellaceae</taxon>
        <taxon>Chryseobacterium group</taxon>
        <taxon>Chryseobacterium</taxon>
    </lineage>
</organism>
<dbReference type="EMBL" id="FPKW01000005">
    <property type="protein sequence ID" value="SFZ93786.1"/>
    <property type="molecule type" value="Genomic_DNA"/>
</dbReference>
<dbReference type="InterPro" id="IPR008969">
    <property type="entry name" value="CarboxyPept-like_regulatory"/>
</dbReference>
<dbReference type="RefSeq" id="WP_072409330.1">
    <property type="nucleotide sequence ID" value="NZ_FPKW01000005.1"/>
</dbReference>
<sequence length="621" mass="68620">MSHTIKGNLAAYLCGRDCSEYLSQVKVRIYLPLADVNIPAVSSAEIKDTFREVKEEEIKSKQDRLLAEAETDMEGNFSIKIDERYSRSALEIDFYCGSVPRPPLPPKKGKERQFHITTFVPQWKTSENQENWIANFAYIIPDKWWCLIKGRYFDVWTICGVLTDCKTGKPLEGVSVIAMDADFITDDELGRNTTDSNGHFKIYYTSVEFKKTFLSPIINIETDVALPFASGPDVYFQLEYGGQRFALETKANRRNNVGYCLCVKLCSKELIPVDSSVPPSFTHFGLTQHIPIQAGINSATGKTLGNYAFFSSVNLVGTISKKINTQPMEYLFEYQEVANPADALNPAGWNPIVPNMIDKTVIGYLWTFTGDPSNPIAYEPYFINGTGTEKTVTFNGNWIQVPQDSNFAPHVDAEILKLNTEKLTGVTSIDMAMPTSGIGNATVSAARPHTSNRYFAIRMRQRQISNSATEIVAGTSKPIAVYNVLYQNVNKYGSWAHTTVDNQYIALSVDLEEIISGSSGCSKITTDLHIKYGARNENLGNVSLSIVGPHKPGQSFGFNAVALMPAPETFGSTQLVFTPPTDTVADLLACAYTVSISATALLTTGDSNLGSYYDFVSFCKV</sequence>
<dbReference type="Proteomes" id="UP000182034">
    <property type="component" value="Unassembled WGS sequence"/>
</dbReference>
<dbReference type="InterPro" id="IPR038479">
    <property type="entry name" value="Transthyretin-like_sf"/>
</dbReference>
<protein>
    <recommendedName>
        <fullName evidence="3">Carboxypeptidase regulatory-like domain-containing protein</fullName>
    </recommendedName>
</protein>
<dbReference type="STRING" id="1612149.SAMN05216324_105233"/>
<evidence type="ECO:0008006" key="3">
    <source>
        <dbReference type="Google" id="ProtNLM"/>
    </source>
</evidence>
<accession>A0A1K2INE7</accession>
<evidence type="ECO:0000313" key="2">
    <source>
        <dbReference type="Proteomes" id="UP000182034"/>
    </source>
</evidence>
<gene>
    <name evidence="1" type="ORF">SAMN05216324_105233</name>
</gene>
<dbReference type="OrthoDB" id="4845881at2"/>
<dbReference type="SUPFAM" id="SSF49464">
    <property type="entry name" value="Carboxypeptidase regulatory domain-like"/>
    <property type="match status" value="1"/>
</dbReference>